<reference evidence="1" key="1">
    <citation type="journal article" date="2022" name="Int. J. Mol. Sci.">
        <title>Draft Genome of Tanacetum Coccineum: Genomic Comparison of Closely Related Tanacetum-Family Plants.</title>
        <authorList>
            <person name="Yamashiro T."/>
            <person name="Shiraishi A."/>
            <person name="Nakayama K."/>
            <person name="Satake H."/>
        </authorList>
    </citation>
    <scope>NUCLEOTIDE SEQUENCE</scope>
</reference>
<dbReference type="Proteomes" id="UP001151760">
    <property type="component" value="Unassembled WGS sequence"/>
</dbReference>
<comment type="caution">
    <text evidence="1">The sequence shown here is derived from an EMBL/GenBank/DDBJ whole genome shotgun (WGS) entry which is preliminary data.</text>
</comment>
<proteinExistence type="predicted"/>
<keyword evidence="2" id="KW-1185">Reference proteome</keyword>
<evidence type="ECO:0008006" key="3">
    <source>
        <dbReference type="Google" id="ProtNLM"/>
    </source>
</evidence>
<name>A0ABQ5CHA6_9ASTR</name>
<organism evidence="1 2">
    <name type="scientific">Tanacetum coccineum</name>
    <dbReference type="NCBI Taxonomy" id="301880"/>
    <lineage>
        <taxon>Eukaryota</taxon>
        <taxon>Viridiplantae</taxon>
        <taxon>Streptophyta</taxon>
        <taxon>Embryophyta</taxon>
        <taxon>Tracheophyta</taxon>
        <taxon>Spermatophyta</taxon>
        <taxon>Magnoliopsida</taxon>
        <taxon>eudicotyledons</taxon>
        <taxon>Gunneridae</taxon>
        <taxon>Pentapetalae</taxon>
        <taxon>asterids</taxon>
        <taxon>campanulids</taxon>
        <taxon>Asterales</taxon>
        <taxon>Asteraceae</taxon>
        <taxon>Asteroideae</taxon>
        <taxon>Anthemideae</taxon>
        <taxon>Anthemidinae</taxon>
        <taxon>Tanacetum</taxon>
    </lineage>
</organism>
<accession>A0ABQ5CHA6</accession>
<sequence>MAAIEKQNLLLFKVDFEKAFDSVNSNFLMDVKWKTVLLDPKFGGLGVGFLHAKNLGLLGKWKWRFLTEEKALWNIVIKEFYGGGGGFNSPSNQIGSGGIWSKIIKAVKCIEDIDTSFKDSFGTKC</sequence>
<reference evidence="1" key="2">
    <citation type="submission" date="2022-01" db="EMBL/GenBank/DDBJ databases">
        <authorList>
            <person name="Yamashiro T."/>
            <person name="Shiraishi A."/>
            <person name="Satake H."/>
            <person name="Nakayama K."/>
        </authorList>
    </citation>
    <scope>NUCLEOTIDE SEQUENCE</scope>
</reference>
<dbReference type="EMBL" id="BQNB010014230">
    <property type="protein sequence ID" value="GJT25677.1"/>
    <property type="molecule type" value="Genomic_DNA"/>
</dbReference>
<gene>
    <name evidence="1" type="ORF">Tco_0895614</name>
</gene>
<protein>
    <recommendedName>
        <fullName evidence="3">RNA-directed DNA polymerase, eukaryota, reverse transcriptase zinc-binding domain protein</fullName>
    </recommendedName>
</protein>
<evidence type="ECO:0000313" key="1">
    <source>
        <dbReference type="EMBL" id="GJT25677.1"/>
    </source>
</evidence>
<evidence type="ECO:0000313" key="2">
    <source>
        <dbReference type="Proteomes" id="UP001151760"/>
    </source>
</evidence>